<sequence>MIKHLFSEMHFTEALTKVLWISCLVGAYSALVYLLFEQGYAHSYTWLSYFQSIFGIVLGLLLVFRSNRSYERWWEARTLWGELVNASRNLAIKIKVLLVPHKKEARQFSELINNFCDALAIHLRQKSTPDDFKALLNMKTLPEHVPSYLAKKLYTQLYQTPAAKEGINLWLLDGEFSKFMDICGGCERIKNTFISLSFRVFVKHVFIIFVLILPCSLVDALGVWMIPSTVLISYLIIAVEGIARNLEEPFGLTEDHLNLGAITECINASVNEILLSERK</sequence>
<name>A0A0W0YXV4_LEGSP</name>
<feature type="transmembrane region" description="Helical" evidence="9">
    <location>
        <begin position="48"/>
        <end position="64"/>
    </location>
</feature>
<dbReference type="RefSeq" id="WP_058484265.1">
    <property type="nucleotide sequence ID" value="NZ_CAAAII010000001.1"/>
</dbReference>
<organism evidence="10 11">
    <name type="scientific">Legionella spiritensis</name>
    <dbReference type="NCBI Taxonomy" id="452"/>
    <lineage>
        <taxon>Bacteria</taxon>
        <taxon>Pseudomonadati</taxon>
        <taxon>Pseudomonadota</taxon>
        <taxon>Gammaproteobacteria</taxon>
        <taxon>Legionellales</taxon>
        <taxon>Legionellaceae</taxon>
        <taxon>Legionella</taxon>
    </lineage>
</organism>
<evidence type="ECO:0000256" key="2">
    <source>
        <dbReference type="ARBA" id="ARBA00022448"/>
    </source>
</evidence>
<dbReference type="AlphaFoldDB" id="A0A0W0YXV4"/>
<keyword evidence="7 9" id="KW-0472">Membrane</keyword>
<keyword evidence="11" id="KW-1185">Reference proteome</keyword>
<dbReference type="OrthoDB" id="445589at2"/>
<evidence type="ECO:0000256" key="6">
    <source>
        <dbReference type="ARBA" id="ARBA00023065"/>
    </source>
</evidence>
<protein>
    <submittedName>
        <fullName evidence="10">Bestrophin, RFP-TM, chloride channel</fullName>
    </submittedName>
</protein>
<dbReference type="GO" id="GO:0005886">
    <property type="term" value="C:plasma membrane"/>
    <property type="evidence" value="ECO:0007669"/>
    <property type="project" value="UniProtKB-SubCell"/>
</dbReference>
<keyword evidence="4 9" id="KW-0812">Transmembrane</keyword>
<dbReference type="Proteomes" id="UP000054877">
    <property type="component" value="Unassembled WGS sequence"/>
</dbReference>
<dbReference type="PATRIC" id="fig|452.5.peg.2611"/>
<dbReference type="InterPro" id="IPR044669">
    <property type="entry name" value="YneE/VCCN1/2-like"/>
</dbReference>
<gene>
    <name evidence="10" type="ORF">Lspi_2368</name>
</gene>
<proteinExistence type="inferred from homology"/>
<evidence type="ECO:0000256" key="1">
    <source>
        <dbReference type="ARBA" id="ARBA00004651"/>
    </source>
</evidence>
<keyword evidence="5 9" id="KW-1133">Transmembrane helix</keyword>
<dbReference type="STRING" id="452.Lspi_2368"/>
<evidence type="ECO:0000256" key="9">
    <source>
        <dbReference type="SAM" id="Phobius"/>
    </source>
</evidence>
<keyword evidence="2" id="KW-0813">Transport</keyword>
<evidence type="ECO:0000256" key="8">
    <source>
        <dbReference type="ARBA" id="ARBA00034708"/>
    </source>
</evidence>
<accession>A0A0W0YXV4</accession>
<comment type="caution">
    <text evidence="10">The sequence shown here is derived from an EMBL/GenBank/DDBJ whole genome shotgun (WGS) entry which is preliminary data.</text>
</comment>
<keyword evidence="3" id="KW-1003">Cell membrane</keyword>
<evidence type="ECO:0000313" key="11">
    <source>
        <dbReference type="Proteomes" id="UP000054877"/>
    </source>
</evidence>
<dbReference type="GO" id="GO:0005254">
    <property type="term" value="F:chloride channel activity"/>
    <property type="evidence" value="ECO:0007669"/>
    <property type="project" value="InterPro"/>
</dbReference>
<reference evidence="10 11" key="1">
    <citation type="submission" date="2015-11" db="EMBL/GenBank/DDBJ databases">
        <title>Genomic analysis of 38 Legionella species identifies large and diverse effector repertoires.</title>
        <authorList>
            <person name="Burstein D."/>
            <person name="Amaro F."/>
            <person name="Zusman T."/>
            <person name="Lifshitz Z."/>
            <person name="Cohen O."/>
            <person name="Gilbert J.A."/>
            <person name="Pupko T."/>
            <person name="Shuman H.A."/>
            <person name="Segal G."/>
        </authorList>
    </citation>
    <scope>NUCLEOTIDE SEQUENCE [LARGE SCALE GENOMIC DNA]</scope>
    <source>
        <strain evidence="10 11">Mt.St.Helens-9</strain>
    </source>
</reference>
<evidence type="ECO:0000256" key="7">
    <source>
        <dbReference type="ARBA" id="ARBA00023136"/>
    </source>
</evidence>
<comment type="subcellular location">
    <subcellularLocation>
        <location evidence="1">Cell membrane</location>
        <topology evidence="1">Multi-pass membrane protein</topology>
    </subcellularLocation>
</comment>
<evidence type="ECO:0000313" key="10">
    <source>
        <dbReference type="EMBL" id="KTD61738.1"/>
    </source>
</evidence>
<feature type="transmembrane region" description="Helical" evidence="9">
    <location>
        <begin position="18"/>
        <end position="36"/>
    </location>
</feature>
<dbReference type="PANTHER" id="PTHR33281">
    <property type="entry name" value="UPF0187 PROTEIN YNEE"/>
    <property type="match status" value="1"/>
</dbReference>
<comment type="similarity">
    <text evidence="8">Belongs to the anion channel-forming bestrophin (TC 1.A.46) family.</text>
</comment>
<evidence type="ECO:0000256" key="5">
    <source>
        <dbReference type="ARBA" id="ARBA00022989"/>
    </source>
</evidence>
<dbReference type="Pfam" id="PF25539">
    <property type="entry name" value="Bestrophin_2"/>
    <property type="match status" value="1"/>
</dbReference>
<dbReference type="PANTHER" id="PTHR33281:SF19">
    <property type="entry name" value="VOLTAGE-DEPENDENT ANION CHANNEL-FORMING PROTEIN YNEE"/>
    <property type="match status" value="1"/>
</dbReference>
<evidence type="ECO:0000256" key="3">
    <source>
        <dbReference type="ARBA" id="ARBA00022475"/>
    </source>
</evidence>
<keyword evidence="6" id="KW-0406">Ion transport</keyword>
<feature type="transmembrane region" description="Helical" evidence="9">
    <location>
        <begin position="205"/>
        <end position="226"/>
    </location>
</feature>
<evidence type="ECO:0000256" key="4">
    <source>
        <dbReference type="ARBA" id="ARBA00022692"/>
    </source>
</evidence>
<dbReference type="EMBL" id="LNYX01000031">
    <property type="protein sequence ID" value="KTD61738.1"/>
    <property type="molecule type" value="Genomic_DNA"/>
</dbReference>